<keyword evidence="6" id="KW-0862">Zinc</keyword>
<dbReference type="GO" id="GO:1990904">
    <property type="term" value="C:ribonucleoprotein complex"/>
    <property type="evidence" value="ECO:0007669"/>
    <property type="project" value="UniProtKB-KW"/>
</dbReference>
<dbReference type="FunFam" id="3.30.160.60:FF:000065">
    <property type="entry name" value="B-cell CLL/lymphoma 6, member B"/>
    <property type="match status" value="1"/>
</dbReference>
<dbReference type="InterPro" id="IPR036236">
    <property type="entry name" value="Znf_C2H2_sf"/>
</dbReference>
<proteinExistence type="inferred from homology"/>
<dbReference type="GO" id="GO:0006412">
    <property type="term" value="P:translation"/>
    <property type="evidence" value="ECO:0007669"/>
    <property type="project" value="InterPro"/>
</dbReference>
<dbReference type="FunFam" id="3.30.160.60:FF:000100">
    <property type="entry name" value="Zinc finger 45-like"/>
    <property type="match status" value="2"/>
</dbReference>
<evidence type="ECO:0000256" key="5">
    <source>
        <dbReference type="ARBA" id="ARBA00022771"/>
    </source>
</evidence>
<organism evidence="13">
    <name type="scientific">Cyprideis torosa</name>
    <dbReference type="NCBI Taxonomy" id="163714"/>
    <lineage>
        <taxon>Eukaryota</taxon>
        <taxon>Metazoa</taxon>
        <taxon>Ecdysozoa</taxon>
        <taxon>Arthropoda</taxon>
        <taxon>Crustacea</taxon>
        <taxon>Oligostraca</taxon>
        <taxon>Ostracoda</taxon>
        <taxon>Podocopa</taxon>
        <taxon>Podocopida</taxon>
        <taxon>Cytherocopina</taxon>
        <taxon>Cytheroidea</taxon>
        <taxon>Cytherideidae</taxon>
        <taxon>Cyprideis</taxon>
    </lineage>
</organism>
<reference evidence="13" key="1">
    <citation type="submission" date="2020-11" db="EMBL/GenBank/DDBJ databases">
        <authorList>
            <person name="Tran Van P."/>
        </authorList>
    </citation>
    <scope>NUCLEOTIDE SEQUENCE</scope>
</reference>
<dbReference type="GO" id="GO:0003735">
    <property type="term" value="F:structural constituent of ribosome"/>
    <property type="evidence" value="ECO:0007669"/>
    <property type="project" value="InterPro"/>
</dbReference>
<dbReference type="PANTHER" id="PTHR24376:SF235">
    <property type="entry name" value="C2H2-TYPE DOMAIN-CONTAINING PROTEIN"/>
    <property type="match status" value="1"/>
</dbReference>
<sequence>MYDTTSHLPPEEGKFSCDRCSKVFRRSDLLEIHQQTHLQKANKQCSTCGKSFKTSKGLLAHESQHTGVYKFSCDYCDKKFPIKGQLTNHLRQHFEDRRYQCSECPKAFYTKNALDDHMNTHTGKKPYVCSFSCDLCPKVFRGAHLLEFHRKRHMQTARFHCKSCGKNFKSSKGFKKHEMSHAGIFPYKCQACEKAFCLIGELNFHKRIHSKDKRYSCTRCPKAFYTKSSLPDMAPTSVEISVTMTMAGEDPINSLGPSRTQLDPCHTDPDFQKEEPSVSSMMEVCNVDSSVQNVEVVASKRGRPKGEQPNLSCSTCGRIYFNKRNLEEHEAEHEGRQLNCVECGKTYAHQRQLKRHVFRVHEARAEPCVVCGVRVKSKYAMAIHLEAHQKGKPFPCAQCGKEFSHEKRLKLHIKNVHQAAPTICDICGKVLKHSSLMKAHMRKHEPEGTLSKFIFSFDFMPTHCVSANNVIIFFPGDYKCDLCPKAFRRNHLLEFHRKRHFLIAKYQCSQCGKRFKTSEGFKKHEMSHTGNLPFKCKDCNKAFAFVGELNFHSRVHSNDRRYSCPACPKAFFLKKVLKDHMNTHTGERPYICEVCGDAFSYGAALRNHKRLKHRTSVAEELYNAVLGVFFEVMNNVAQAVPPSKESEDVVGMQVKMEPSVTLEEGVSSGSLLPGIDQLIDQHRGHPAADLNMESSVPPSASPAFPIKKRRKQRRRSLLANVPDVLLNESVSDAGGILEELADAVGEEGEPAEEQGMVMSEELNVTLEEGLEHSSALAMDRRKSSTDGRGVKGRSKLCQLCGKYCGSPGYLKIHMANQHGVGSGTFPCPDCGKVFPTKTACDMHFSRHSQPASVCEFCGREFKSQQHLRQHAEIHKKIEYKCAFCPKKFMSTGYLKVHEARHKQQALGKFICHICGKVMKAKDTLRGHIRNLHKEKPFSCEICGKKFLRSKALDDHQMIHKGERIYQCDQCDKAYFKKEILDRHILVHSGKRPFSCSECGDRFVYTGSLANHAKIKHNLKLSDVFRQDKDETPIATPACGECGKEFVGLRQLRIHLLKRHPDVGNGRRSRLCDFCGKKYTSGVSFRSHLAKVHGVGEQGDYVCSICGKSFVFKIAFNRHVREHEQEFVCEVCGKHYKSKTGLNACRELHIGSEYPCNLCPRVFHSQIYFKRKLSESKAYHPSSIMGKIMKPGKVVLVLGGRFAGRKAIIVKTSDDGSSDRPYGHALVAGIAKYPKKVTKRMSKKRVGQRSKVKPFVKVLNYSHLMPTRYAVEIPFDKNLVNKEVLKDPTKKNKAIWAVKQKMEETYKSGKQPWFFQKLRF</sequence>
<dbReference type="PROSITE" id="PS00028">
    <property type="entry name" value="ZINC_FINGER_C2H2_1"/>
    <property type="match status" value="24"/>
</dbReference>
<evidence type="ECO:0000256" key="11">
    <source>
        <dbReference type="ARBA" id="ARBA00035329"/>
    </source>
</evidence>
<keyword evidence="7" id="KW-0689">Ribosomal protein</keyword>
<dbReference type="GO" id="GO:0005634">
    <property type="term" value="C:nucleus"/>
    <property type="evidence" value="ECO:0007669"/>
    <property type="project" value="UniProtKB-SubCell"/>
</dbReference>
<evidence type="ECO:0000256" key="3">
    <source>
        <dbReference type="ARBA" id="ARBA00022723"/>
    </source>
</evidence>
<dbReference type="GO" id="GO:0001228">
    <property type="term" value="F:DNA-binding transcription activator activity, RNA polymerase II-specific"/>
    <property type="evidence" value="ECO:0007669"/>
    <property type="project" value="TreeGrafter"/>
</dbReference>
<evidence type="ECO:0000256" key="9">
    <source>
        <dbReference type="ARBA" id="ARBA00023274"/>
    </source>
</evidence>
<dbReference type="Pfam" id="PF13912">
    <property type="entry name" value="zf-C2H2_6"/>
    <property type="match status" value="1"/>
</dbReference>
<protein>
    <recommendedName>
        <fullName evidence="10">Large ribosomal subunit protein eL27</fullName>
    </recommendedName>
    <alternativeName>
        <fullName evidence="11">60S ribosomal protein L27</fullName>
    </alternativeName>
</protein>
<dbReference type="GO" id="GO:0005840">
    <property type="term" value="C:ribosome"/>
    <property type="evidence" value="ECO:0007669"/>
    <property type="project" value="UniProtKB-KW"/>
</dbReference>
<dbReference type="SMART" id="SM00739">
    <property type="entry name" value="KOW"/>
    <property type="match status" value="1"/>
</dbReference>
<evidence type="ECO:0000313" key="13">
    <source>
        <dbReference type="EMBL" id="CAD7226130.1"/>
    </source>
</evidence>
<dbReference type="SUPFAM" id="SSF50104">
    <property type="entry name" value="Translation proteins SH3-like domain"/>
    <property type="match status" value="1"/>
</dbReference>
<dbReference type="InterPro" id="IPR001141">
    <property type="entry name" value="Ribosomal_eL27"/>
</dbReference>
<evidence type="ECO:0000256" key="8">
    <source>
        <dbReference type="ARBA" id="ARBA00023242"/>
    </source>
</evidence>
<dbReference type="FunFam" id="3.30.160.60:FF:000634">
    <property type="entry name" value="Zinc finger X-chromosomal protein"/>
    <property type="match status" value="1"/>
</dbReference>
<dbReference type="InterPro" id="IPR013087">
    <property type="entry name" value="Znf_C2H2_type"/>
</dbReference>
<evidence type="ECO:0000256" key="4">
    <source>
        <dbReference type="ARBA" id="ARBA00022737"/>
    </source>
</evidence>
<keyword evidence="5" id="KW-0863">Zinc-finger</keyword>
<keyword evidence="3" id="KW-0479">Metal-binding</keyword>
<dbReference type="PANTHER" id="PTHR24376">
    <property type="entry name" value="ZINC FINGER PROTEIN"/>
    <property type="match status" value="1"/>
</dbReference>
<dbReference type="InterPro" id="IPR038655">
    <property type="entry name" value="Ribosomal_eL27_sf"/>
</dbReference>
<dbReference type="Pfam" id="PF00096">
    <property type="entry name" value="zf-C2H2"/>
    <property type="match status" value="10"/>
</dbReference>
<dbReference type="FunFam" id="2.30.30.770:FF:000001">
    <property type="entry name" value="60S ribosomal protein L27"/>
    <property type="match status" value="1"/>
</dbReference>
<dbReference type="SUPFAM" id="SSF57667">
    <property type="entry name" value="beta-beta-alpha zinc fingers"/>
    <property type="match status" value="17"/>
</dbReference>
<dbReference type="OrthoDB" id="2365484at2759"/>
<dbReference type="PROSITE" id="PS50157">
    <property type="entry name" value="ZINC_FINGER_C2H2_2"/>
    <property type="match status" value="25"/>
</dbReference>
<dbReference type="CDD" id="cd06090">
    <property type="entry name" value="KOW_RPL27"/>
    <property type="match status" value="1"/>
</dbReference>
<dbReference type="InterPro" id="IPR008991">
    <property type="entry name" value="Translation_prot_SH3-like_sf"/>
</dbReference>
<dbReference type="Gene3D" id="3.30.160.60">
    <property type="entry name" value="Classic Zinc Finger"/>
    <property type="match status" value="19"/>
</dbReference>
<dbReference type="SMART" id="SM00355">
    <property type="entry name" value="ZnF_C2H2"/>
    <property type="match status" value="30"/>
</dbReference>
<evidence type="ECO:0000256" key="10">
    <source>
        <dbReference type="ARBA" id="ARBA00035224"/>
    </source>
</evidence>
<evidence type="ECO:0000256" key="7">
    <source>
        <dbReference type="ARBA" id="ARBA00022980"/>
    </source>
</evidence>
<dbReference type="EMBL" id="OB660754">
    <property type="protein sequence ID" value="CAD7226130.1"/>
    <property type="molecule type" value="Genomic_DNA"/>
</dbReference>
<evidence type="ECO:0000256" key="12">
    <source>
        <dbReference type="SAM" id="MobiDB-lite"/>
    </source>
</evidence>
<keyword evidence="4" id="KW-0677">Repeat</keyword>
<evidence type="ECO:0000256" key="2">
    <source>
        <dbReference type="ARBA" id="ARBA00009124"/>
    </source>
</evidence>
<accession>A0A7R8W6Z3</accession>
<dbReference type="Pfam" id="PF01777">
    <property type="entry name" value="Ribosomal_L27e"/>
    <property type="match status" value="1"/>
</dbReference>
<evidence type="ECO:0000256" key="6">
    <source>
        <dbReference type="ARBA" id="ARBA00022833"/>
    </source>
</evidence>
<comment type="subcellular location">
    <subcellularLocation>
        <location evidence="1">Nucleus</location>
    </subcellularLocation>
</comment>
<dbReference type="FunFam" id="3.30.160.60:FF:000710">
    <property type="entry name" value="Zinc finger protein 768"/>
    <property type="match status" value="1"/>
</dbReference>
<dbReference type="GO" id="GO:0008270">
    <property type="term" value="F:zinc ion binding"/>
    <property type="evidence" value="ECO:0007669"/>
    <property type="project" value="UniProtKB-KW"/>
</dbReference>
<gene>
    <name evidence="13" type="ORF">CTOB1V02_LOCUS4055</name>
</gene>
<dbReference type="InterPro" id="IPR005824">
    <property type="entry name" value="KOW"/>
</dbReference>
<comment type="similarity">
    <text evidence="2">Belongs to the eukaryotic ribosomal protein eL27 family.</text>
</comment>
<dbReference type="GO" id="GO:0000978">
    <property type="term" value="F:RNA polymerase II cis-regulatory region sequence-specific DNA binding"/>
    <property type="evidence" value="ECO:0007669"/>
    <property type="project" value="TreeGrafter"/>
</dbReference>
<dbReference type="InterPro" id="IPR041991">
    <property type="entry name" value="Ribosomal_eL27_KOW"/>
</dbReference>
<feature type="region of interest" description="Disordered" evidence="12">
    <location>
        <begin position="688"/>
        <end position="711"/>
    </location>
</feature>
<dbReference type="FunFam" id="3.30.160.60:FF:000145">
    <property type="entry name" value="Zinc finger protein 574"/>
    <property type="match status" value="1"/>
</dbReference>
<evidence type="ECO:0000256" key="1">
    <source>
        <dbReference type="ARBA" id="ARBA00004123"/>
    </source>
</evidence>
<feature type="compositionally biased region" description="Low complexity" evidence="12">
    <location>
        <begin position="694"/>
        <end position="705"/>
    </location>
</feature>
<dbReference type="Pfam" id="PF00467">
    <property type="entry name" value="KOW"/>
    <property type="match status" value="1"/>
</dbReference>
<name>A0A7R8W6Z3_9CRUS</name>
<keyword evidence="9" id="KW-0687">Ribonucleoprotein</keyword>
<dbReference type="Gene3D" id="2.30.30.770">
    <property type="match status" value="1"/>
</dbReference>
<keyword evidence="8" id="KW-0539">Nucleus</keyword>